<dbReference type="GO" id="GO:0008233">
    <property type="term" value="F:peptidase activity"/>
    <property type="evidence" value="ECO:0007669"/>
    <property type="project" value="UniProtKB-KW"/>
</dbReference>
<dbReference type="InterPro" id="IPR038765">
    <property type="entry name" value="Papain-like_cys_pep_sf"/>
</dbReference>
<protein>
    <submittedName>
        <fullName evidence="2">Ubiquitin-like-specific protease ESD4</fullName>
    </submittedName>
</protein>
<dbReference type="EMBL" id="QGNW01000004">
    <property type="protein sequence ID" value="RVX21983.1"/>
    <property type="molecule type" value="Genomic_DNA"/>
</dbReference>
<evidence type="ECO:0000313" key="2">
    <source>
        <dbReference type="EMBL" id="RVX21983.1"/>
    </source>
</evidence>
<name>A0A438KL95_VITVI</name>
<keyword evidence="2" id="KW-0378">Hydrolase</keyword>
<keyword evidence="2" id="KW-0645">Protease</keyword>
<dbReference type="Gene3D" id="3.40.395.10">
    <property type="entry name" value="Adenoviral Proteinase, Chain A"/>
    <property type="match status" value="1"/>
</dbReference>
<gene>
    <name evidence="2" type="primary">ESD4_5</name>
    <name evidence="2" type="ORF">CK203_001583</name>
</gene>
<dbReference type="GO" id="GO:0006508">
    <property type="term" value="P:proteolysis"/>
    <property type="evidence" value="ECO:0007669"/>
    <property type="project" value="UniProtKB-KW"/>
</dbReference>
<dbReference type="SUPFAM" id="SSF54001">
    <property type="entry name" value="Cysteine proteinases"/>
    <property type="match status" value="1"/>
</dbReference>
<feature type="region of interest" description="Disordered" evidence="1">
    <location>
        <begin position="38"/>
        <end position="62"/>
    </location>
</feature>
<reference evidence="2 3" key="1">
    <citation type="journal article" date="2018" name="PLoS Genet.">
        <title>Population sequencing reveals clonal diversity and ancestral inbreeding in the grapevine cultivar Chardonnay.</title>
        <authorList>
            <person name="Roach M.J."/>
            <person name="Johnson D.L."/>
            <person name="Bohlmann J."/>
            <person name="van Vuuren H.J."/>
            <person name="Jones S.J."/>
            <person name="Pretorius I.S."/>
            <person name="Schmidt S.A."/>
            <person name="Borneman A.R."/>
        </authorList>
    </citation>
    <scope>NUCLEOTIDE SEQUENCE [LARGE SCALE GENOMIC DNA]</scope>
    <source>
        <strain evidence="3">cv. Chardonnay</strain>
        <tissue evidence="2">Leaf</tissue>
    </source>
</reference>
<accession>A0A438KL95</accession>
<evidence type="ECO:0000313" key="3">
    <source>
        <dbReference type="Proteomes" id="UP000288805"/>
    </source>
</evidence>
<proteinExistence type="predicted"/>
<comment type="caution">
    <text evidence="2">The sequence shown here is derived from an EMBL/GenBank/DDBJ whole genome shotgun (WGS) entry which is preliminary data.</text>
</comment>
<dbReference type="Proteomes" id="UP000288805">
    <property type="component" value="Unassembled WGS sequence"/>
</dbReference>
<dbReference type="PANTHER" id="PTHR12606:SF1">
    <property type="entry name" value="UBIQUITIN-LIKE-SPECIFIC PROTEASE 1A"/>
    <property type="match status" value="1"/>
</dbReference>
<dbReference type="AlphaFoldDB" id="A0A438KL95"/>
<dbReference type="PANTHER" id="PTHR12606">
    <property type="entry name" value="SENTRIN/SUMO-SPECIFIC PROTEASE"/>
    <property type="match status" value="1"/>
</dbReference>
<organism evidence="2 3">
    <name type="scientific">Vitis vinifera</name>
    <name type="common">Grape</name>
    <dbReference type="NCBI Taxonomy" id="29760"/>
    <lineage>
        <taxon>Eukaryota</taxon>
        <taxon>Viridiplantae</taxon>
        <taxon>Streptophyta</taxon>
        <taxon>Embryophyta</taxon>
        <taxon>Tracheophyta</taxon>
        <taxon>Spermatophyta</taxon>
        <taxon>Magnoliopsida</taxon>
        <taxon>eudicotyledons</taxon>
        <taxon>Gunneridae</taxon>
        <taxon>Pentapetalae</taxon>
        <taxon>rosids</taxon>
        <taxon>Vitales</taxon>
        <taxon>Vitaceae</taxon>
        <taxon>Viteae</taxon>
        <taxon>Vitis</taxon>
    </lineage>
</organism>
<evidence type="ECO:0000256" key="1">
    <source>
        <dbReference type="SAM" id="MobiDB-lite"/>
    </source>
</evidence>
<sequence length="361" mass="41475">MGALTSNRKRGDECFTLNHTFLSPYPQDLDRRIDSHISKKPRLSSMPQTPDPAVSSRSTASRIQRYPEPTAKLRREVHAPCRVVKFGFAASSNRESRLRIGEVDEKVGLSNVMGNVLSSQYEKAKNTAIQALRYFRKDKEVIDVENERGEDLASEDSSIEEIEAVEDGREGRSVSSSSGVTELSNVNLKMLDSLTLRETDVELGVLPHKKWLDSAEKRNSKLRDLSVQIKFLEAQRSSLHALRPAKKPEEEVPREPFLPLTQEEEAEVDRALSSINRRKVLVTHEISNIEITGEILQCLQPTAWLNDEVVLWVVINVYLELLKEREKREPKKFLKCHFFNTFFYKKVSYLFFYGKLLYHHT</sequence>